<dbReference type="EMBL" id="LVYD01000043">
    <property type="protein sequence ID" value="OQP64170.1"/>
    <property type="molecule type" value="Genomic_DNA"/>
</dbReference>
<feature type="repeat" description="TPR" evidence="1">
    <location>
        <begin position="142"/>
        <end position="175"/>
    </location>
</feature>
<dbReference type="STRING" id="1703345.A3860_22455"/>
<evidence type="ECO:0000313" key="2">
    <source>
        <dbReference type="EMBL" id="OQP64170.1"/>
    </source>
</evidence>
<dbReference type="PANTHER" id="PTHR12558">
    <property type="entry name" value="CELL DIVISION CYCLE 16,23,27"/>
    <property type="match status" value="1"/>
</dbReference>
<feature type="repeat" description="TPR" evidence="1">
    <location>
        <begin position="75"/>
        <end position="108"/>
    </location>
</feature>
<keyword evidence="3" id="KW-1185">Reference proteome</keyword>
<dbReference type="PROSITE" id="PS50005">
    <property type="entry name" value="TPR"/>
    <property type="match status" value="2"/>
</dbReference>
<accession>A0A1V9G0S4</accession>
<evidence type="ECO:0000256" key="1">
    <source>
        <dbReference type="PROSITE-ProRule" id="PRU00339"/>
    </source>
</evidence>
<dbReference type="Proteomes" id="UP000192796">
    <property type="component" value="Unassembled WGS sequence"/>
</dbReference>
<dbReference type="PANTHER" id="PTHR12558:SF13">
    <property type="entry name" value="CELL DIVISION CYCLE PROTEIN 27 HOMOLOG"/>
    <property type="match status" value="1"/>
</dbReference>
<evidence type="ECO:0000313" key="3">
    <source>
        <dbReference type="Proteomes" id="UP000192796"/>
    </source>
</evidence>
<dbReference type="Gene3D" id="1.25.40.10">
    <property type="entry name" value="Tetratricopeptide repeat domain"/>
    <property type="match status" value="2"/>
</dbReference>
<gene>
    <name evidence="2" type="ORF">A3860_22455</name>
</gene>
<dbReference type="SUPFAM" id="SSF48452">
    <property type="entry name" value="TPR-like"/>
    <property type="match status" value="2"/>
</dbReference>
<dbReference type="SMART" id="SM00028">
    <property type="entry name" value="TPR"/>
    <property type="match status" value="4"/>
</dbReference>
<protein>
    <submittedName>
        <fullName evidence="2">Uncharacterized protein</fullName>
    </submittedName>
</protein>
<comment type="caution">
    <text evidence="2">The sequence shown here is derived from an EMBL/GenBank/DDBJ whole genome shotgun (WGS) entry which is preliminary data.</text>
</comment>
<reference evidence="2 3" key="1">
    <citation type="submission" date="2016-03" db="EMBL/GenBank/DDBJ databases">
        <title>Niastella vici sp. nov., isolated from farmland soil.</title>
        <authorList>
            <person name="Chen L."/>
            <person name="Wang D."/>
            <person name="Yang S."/>
            <person name="Wang G."/>
        </authorList>
    </citation>
    <scope>NUCLEOTIDE SEQUENCE [LARGE SCALE GENOMIC DNA]</scope>
    <source>
        <strain evidence="2 3">DJ57</strain>
    </source>
</reference>
<name>A0A1V9G0S4_9BACT</name>
<organism evidence="2 3">
    <name type="scientific">Niastella vici</name>
    <dbReference type="NCBI Taxonomy" id="1703345"/>
    <lineage>
        <taxon>Bacteria</taxon>
        <taxon>Pseudomonadati</taxon>
        <taxon>Bacteroidota</taxon>
        <taxon>Chitinophagia</taxon>
        <taxon>Chitinophagales</taxon>
        <taxon>Chitinophagaceae</taxon>
        <taxon>Niastella</taxon>
    </lineage>
</organism>
<dbReference type="InterPro" id="IPR019734">
    <property type="entry name" value="TPR_rpt"/>
</dbReference>
<dbReference type="AlphaFoldDB" id="A0A1V9G0S4"/>
<dbReference type="InterPro" id="IPR011990">
    <property type="entry name" value="TPR-like_helical_dom_sf"/>
</dbReference>
<proteinExistence type="predicted"/>
<sequence>MHLFRLPVNTITNQSLLYMKKCLFLFIVLLFQLHKISAQPPRVDKNIVMDLFQNMQYEEAISYLLAAERTDSLNLQTLGYLGYAYQMNDDDNNAGRYYQKMLDIDSNNSPANQYFSSFYSNSDPQIARVHVSRLISGSPNKAVYYRKMGELFRRMNQKDSAFIYYAHAFGLSPNDSRNGAGLAELLIDQKNYVRADSIIDEGLVKDSLNVLYLKLRIRSFYEVGAFQQVVIPGERLIRLGEGSLTALTQVVLSYYNLKLYNECIRVCDFLIDKGMAGENIFYYAAKSHAKLREFDKSNELLKTCLALAISNTAEYYFNALGDNYEEMKQFKKAIAQYDTAYYLFKDPLMLYNCGRVLDGSLKNYSAAKKYYRKYLQLAKLQSINERKAYEYIKKKYYAK</sequence>
<keyword evidence="1" id="KW-0802">TPR repeat</keyword>
<dbReference type="Pfam" id="PF13181">
    <property type="entry name" value="TPR_8"/>
    <property type="match status" value="2"/>
</dbReference>